<accession>A0A9J6CIR2</accession>
<evidence type="ECO:0000313" key="4">
    <source>
        <dbReference type="Proteomes" id="UP001107558"/>
    </source>
</evidence>
<keyword evidence="1" id="KW-1133">Transmembrane helix</keyword>
<evidence type="ECO:0000256" key="1">
    <source>
        <dbReference type="SAM" id="Phobius"/>
    </source>
</evidence>
<dbReference type="Proteomes" id="UP001107558">
    <property type="component" value="Chromosome 1"/>
</dbReference>
<keyword evidence="4" id="KW-1185">Reference proteome</keyword>
<reference evidence="3" key="1">
    <citation type="submission" date="2021-03" db="EMBL/GenBank/DDBJ databases">
        <title>Chromosome level genome of the anhydrobiotic midge Polypedilum vanderplanki.</title>
        <authorList>
            <person name="Yoshida Y."/>
            <person name="Kikawada T."/>
            <person name="Gusev O."/>
        </authorList>
    </citation>
    <scope>NUCLEOTIDE SEQUENCE</scope>
    <source>
        <strain evidence="3">NIAS01</strain>
        <tissue evidence="3">Whole body or cell culture</tissue>
    </source>
</reference>
<keyword evidence="1" id="KW-0472">Membrane</keyword>
<proteinExistence type="predicted"/>
<dbReference type="EMBL" id="JADBJN010000001">
    <property type="protein sequence ID" value="KAG5682105.1"/>
    <property type="molecule type" value="Genomic_DNA"/>
</dbReference>
<feature type="transmembrane region" description="Helical" evidence="1">
    <location>
        <begin position="94"/>
        <end position="114"/>
    </location>
</feature>
<comment type="caution">
    <text evidence="3">The sequence shown here is derived from an EMBL/GenBank/DDBJ whole genome shotgun (WGS) entry which is preliminary data.</text>
</comment>
<feature type="signal peptide" evidence="2">
    <location>
        <begin position="1"/>
        <end position="19"/>
    </location>
</feature>
<sequence>MVNLSIILIFGLVFCTTNSVVTKSGNYKALQLSGISNKIADLVTEAFTNGIKTNSKKKQDAVVIGESDQFLLNNDNNIFMNGFLKFLGFDSRKIGAVAMNGIIFIAQMASYIFCKEIFCK</sequence>
<name>A0A9J6CIR2_POLVA</name>
<keyword evidence="1" id="KW-0812">Transmembrane</keyword>
<protein>
    <submittedName>
        <fullName evidence="3">Uncharacterized protein</fullName>
    </submittedName>
</protein>
<feature type="chain" id="PRO_5039908728" evidence="2">
    <location>
        <begin position="20"/>
        <end position="120"/>
    </location>
</feature>
<dbReference type="OrthoDB" id="7787167at2759"/>
<organism evidence="3 4">
    <name type="scientific">Polypedilum vanderplanki</name>
    <name type="common">Sleeping chironomid midge</name>
    <dbReference type="NCBI Taxonomy" id="319348"/>
    <lineage>
        <taxon>Eukaryota</taxon>
        <taxon>Metazoa</taxon>
        <taxon>Ecdysozoa</taxon>
        <taxon>Arthropoda</taxon>
        <taxon>Hexapoda</taxon>
        <taxon>Insecta</taxon>
        <taxon>Pterygota</taxon>
        <taxon>Neoptera</taxon>
        <taxon>Endopterygota</taxon>
        <taxon>Diptera</taxon>
        <taxon>Nematocera</taxon>
        <taxon>Chironomoidea</taxon>
        <taxon>Chironomidae</taxon>
        <taxon>Chironominae</taxon>
        <taxon>Polypedilum</taxon>
        <taxon>Polypedilum</taxon>
    </lineage>
</organism>
<evidence type="ECO:0000313" key="3">
    <source>
        <dbReference type="EMBL" id="KAG5682105.1"/>
    </source>
</evidence>
<keyword evidence="2" id="KW-0732">Signal</keyword>
<evidence type="ECO:0000256" key="2">
    <source>
        <dbReference type="SAM" id="SignalP"/>
    </source>
</evidence>
<gene>
    <name evidence="3" type="ORF">PVAND_011484</name>
</gene>
<dbReference type="AlphaFoldDB" id="A0A9J6CIR2"/>